<sequence length="103" mass="11276">MFAQYVPSLRRARGAVVGNVASFPWVGIPASHRATATLTRTVITDTLLTREFIAYRVQGEDSGDDSNSRPLSRASTSHARCLYKYCIAKAVACTQRQRTAVAN</sequence>
<keyword evidence="2" id="KW-1185">Reference proteome</keyword>
<evidence type="ECO:0000313" key="1">
    <source>
        <dbReference type="EMBL" id="GBP66519.1"/>
    </source>
</evidence>
<dbReference type="Proteomes" id="UP000299102">
    <property type="component" value="Unassembled WGS sequence"/>
</dbReference>
<proteinExistence type="predicted"/>
<name>A0A4C1XW67_EUMVA</name>
<organism evidence="1 2">
    <name type="scientific">Eumeta variegata</name>
    <name type="common">Bagworm moth</name>
    <name type="synonym">Eumeta japonica</name>
    <dbReference type="NCBI Taxonomy" id="151549"/>
    <lineage>
        <taxon>Eukaryota</taxon>
        <taxon>Metazoa</taxon>
        <taxon>Ecdysozoa</taxon>
        <taxon>Arthropoda</taxon>
        <taxon>Hexapoda</taxon>
        <taxon>Insecta</taxon>
        <taxon>Pterygota</taxon>
        <taxon>Neoptera</taxon>
        <taxon>Endopterygota</taxon>
        <taxon>Lepidoptera</taxon>
        <taxon>Glossata</taxon>
        <taxon>Ditrysia</taxon>
        <taxon>Tineoidea</taxon>
        <taxon>Psychidae</taxon>
        <taxon>Oiketicinae</taxon>
        <taxon>Eumeta</taxon>
    </lineage>
</organism>
<reference evidence="1 2" key="1">
    <citation type="journal article" date="2019" name="Commun. Biol.">
        <title>The bagworm genome reveals a unique fibroin gene that provides high tensile strength.</title>
        <authorList>
            <person name="Kono N."/>
            <person name="Nakamura H."/>
            <person name="Ohtoshi R."/>
            <person name="Tomita M."/>
            <person name="Numata K."/>
            <person name="Arakawa K."/>
        </authorList>
    </citation>
    <scope>NUCLEOTIDE SEQUENCE [LARGE SCALE GENOMIC DNA]</scope>
</reference>
<evidence type="ECO:0000313" key="2">
    <source>
        <dbReference type="Proteomes" id="UP000299102"/>
    </source>
</evidence>
<dbReference type="AlphaFoldDB" id="A0A4C1XW67"/>
<accession>A0A4C1XW67</accession>
<dbReference type="EMBL" id="BGZK01000959">
    <property type="protein sequence ID" value="GBP66519.1"/>
    <property type="molecule type" value="Genomic_DNA"/>
</dbReference>
<comment type="caution">
    <text evidence="1">The sequence shown here is derived from an EMBL/GenBank/DDBJ whole genome shotgun (WGS) entry which is preliminary data.</text>
</comment>
<protein>
    <submittedName>
        <fullName evidence="1">Uncharacterized protein</fullName>
    </submittedName>
</protein>
<gene>
    <name evidence="1" type="ORF">EVAR_54013_1</name>
</gene>